<evidence type="ECO:0008006" key="3">
    <source>
        <dbReference type="Google" id="ProtNLM"/>
    </source>
</evidence>
<accession>A0A9C7PTB2</accession>
<dbReference type="AlphaFoldDB" id="A0A9C7PTB2"/>
<proteinExistence type="predicted"/>
<evidence type="ECO:0000313" key="1">
    <source>
        <dbReference type="EMBL" id="GJQ09904.1"/>
    </source>
</evidence>
<dbReference type="EMBL" id="BQMJ01000011">
    <property type="protein sequence ID" value="GJQ09904.1"/>
    <property type="molecule type" value="Genomic_DNA"/>
</dbReference>
<evidence type="ECO:0000313" key="2">
    <source>
        <dbReference type="Proteomes" id="UP001061958"/>
    </source>
</evidence>
<dbReference type="OrthoDB" id="442460at2759"/>
<protein>
    <recommendedName>
        <fullName evidence="3">SET domain-containing protein</fullName>
    </recommendedName>
</protein>
<comment type="caution">
    <text evidence="1">The sequence shown here is derived from an EMBL/GenBank/DDBJ whole genome shotgun (WGS) entry which is preliminary data.</text>
</comment>
<dbReference type="Gene3D" id="2.170.270.10">
    <property type="entry name" value="SET domain"/>
    <property type="match status" value="1"/>
</dbReference>
<dbReference type="CDD" id="cd10537">
    <property type="entry name" value="SET_SETD9"/>
    <property type="match status" value="1"/>
</dbReference>
<dbReference type="InterPro" id="IPR040415">
    <property type="entry name" value="SETD9"/>
</dbReference>
<keyword evidence="2" id="KW-1185">Reference proteome</keyword>
<gene>
    <name evidence="1" type="ORF">GpartN1_g1695.t1</name>
</gene>
<organism evidence="1 2">
    <name type="scientific">Galdieria partita</name>
    <dbReference type="NCBI Taxonomy" id="83374"/>
    <lineage>
        <taxon>Eukaryota</taxon>
        <taxon>Rhodophyta</taxon>
        <taxon>Bangiophyceae</taxon>
        <taxon>Galdieriales</taxon>
        <taxon>Galdieriaceae</taxon>
        <taxon>Galdieria</taxon>
    </lineage>
</organism>
<dbReference type="InterPro" id="IPR046341">
    <property type="entry name" value="SET_dom_sf"/>
</dbReference>
<reference evidence="1" key="1">
    <citation type="journal article" date="2022" name="Proc. Natl. Acad. Sci. U.S.A.">
        <title>Life cycle and functional genomics of the unicellular red alga Galdieria for elucidating algal and plant evolution and industrial use.</title>
        <authorList>
            <person name="Hirooka S."/>
            <person name="Itabashi T."/>
            <person name="Ichinose T.M."/>
            <person name="Onuma R."/>
            <person name="Fujiwara T."/>
            <person name="Yamashita S."/>
            <person name="Jong L.W."/>
            <person name="Tomita R."/>
            <person name="Iwane A.H."/>
            <person name="Miyagishima S.Y."/>
        </authorList>
    </citation>
    <scope>NUCLEOTIDE SEQUENCE</scope>
    <source>
        <strain evidence="1">NBRC 102759</strain>
    </source>
</reference>
<sequence>MVLFRSVDRFLTRLHNYFFETTVSGKEKLRQNDILRLYVLTSLKRDGKKAADFFSRIMDGSESIDRVTQKKFEEFLPSSEEQKEILDRNVWEQVLNILSALDICARKQPYLPYGSLALLEKPRFPEPLPDPSDLISFANRVRAGQLNARSGELISLSSSNKELQTVDRQILQNDKRIKHYVPTEQDYEEISRRIENELGFMVYKATSTIPDAGQGLFIQGQCTVGSVVALYPGIVYFPSEWEKLPGYPYVSKYNVHLVKRQDGVIIDGKPYDDQTQVFQGQRPEIAWERINPFALGQYANHPPKGTEPNIIALSFDYPLYRMSPAMKVLVPNRYLIDEEEQEKEWSSNISKLEDAMHFGKDRKSRVMRGMVIITLRDVENEELFINYRYNPFASHPEWYWDPSPEETQWLIEDRQKGERTNFFS</sequence>
<dbReference type="PANTHER" id="PTHR33524">
    <property type="entry name" value="C5ORF35"/>
    <property type="match status" value="1"/>
</dbReference>
<reference evidence="1" key="2">
    <citation type="submission" date="2022-01" db="EMBL/GenBank/DDBJ databases">
        <authorList>
            <person name="Hirooka S."/>
            <person name="Miyagishima S.Y."/>
        </authorList>
    </citation>
    <scope>NUCLEOTIDE SEQUENCE</scope>
    <source>
        <strain evidence="1">NBRC 102759</strain>
    </source>
</reference>
<dbReference type="Proteomes" id="UP001061958">
    <property type="component" value="Unassembled WGS sequence"/>
</dbReference>
<name>A0A9C7PTB2_9RHOD</name>
<dbReference type="PANTHER" id="PTHR33524:SF1">
    <property type="entry name" value="SET DOMAIN-CONTAINING PROTEIN"/>
    <property type="match status" value="1"/>
</dbReference>